<accession>A0A4U2Z9W2</accession>
<evidence type="ECO:0000313" key="2">
    <source>
        <dbReference type="Proteomes" id="UP000309561"/>
    </source>
</evidence>
<keyword evidence="1" id="KW-0808">Transferase</keyword>
<dbReference type="SUPFAM" id="SSF55729">
    <property type="entry name" value="Acyl-CoA N-acyltransferases (Nat)"/>
    <property type="match status" value="1"/>
</dbReference>
<dbReference type="OrthoDB" id="5334244at2"/>
<dbReference type="AlphaFoldDB" id="A0A4U2Z9W2"/>
<dbReference type="Proteomes" id="UP000309561">
    <property type="component" value="Unassembled WGS sequence"/>
</dbReference>
<dbReference type="EMBL" id="SZPX01000003">
    <property type="protein sequence ID" value="TKI69801.1"/>
    <property type="molecule type" value="Genomic_DNA"/>
</dbReference>
<dbReference type="GO" id="GO:0016740">
    <property type="term" value="F:transferase activity"/>
    <property type="evidence" value="ECO:0007669"/>
    <property type="project" value="UniProtKB-KW"/>
</dbReference>
<protein>
    <submittedName>
        <fullName evidence="1">GNAT family N-acetyltransferase</fullName>
    </submittedName>
</protein>
<evidence type="ECO:0000313" key="1">
    <source>
        <dbReference type="EMBL" id="TKI69801.1"/>
    </source>
</evidence>
<organism evidence="1 2">
    <name type="scientific">Sulfurimonas crateris</name>
    <dbReference type="NCBI Taxonomy" id="2574727"/>
    <lineage>
        <taxon>Bacteria</taxon>
        <taxon>Pseudomonadati</taxon>
        <taxon>Campylobacterota</taxon>
        <taxon>Epsilonproteobacteria</taxon>
        <taxon>Campylobacterales</taxon>
        <taxon>Sulfurimonadaceae</taxon>
        <taxon>Sulfurimonas</taxon>
    </lineage>
</organism>
<name>A0A4U2Z9W2_9BACT</name>
<comment type="caution">
    <text evidence="1">The sequence shown here is derived from an EMBL/GenBank/DDBJ whole genome shotgun (WGS) entry which is preliminary data.</text>
</comment>
<dbReference type="Pfam" id="PF13444">
    <property type="entry name" value="Acetyltransf_5"/>
    <property type="match status" value="1"/>
</dbReference>
<sequence length="192" mass="22657">MNFTFLEVHDKELLEKVFEFRYKVITQTEIFKEYVVDNNFVNNKESDIYDPYSVHFVVLDDIQNICATVRLIYNCPHGYPTENCMVFDNSIFERDKLGEMSRIFVGAKYRNIKTTMDIMNGLKKLMYHKMIKLGIEYTYGALEPSFIRLLKMYKIQYEVLASMQLHGKMGLRHPSVLYTSQLGKDNPEFIQA</sequence>
<dbReference type="RefSeq" id="WP_137012571.1">
    <property type="nucleotide sequence ID" value="NZ_SZPX01000003.1"/>
</dbReference>
<gene>
    <name evidence="1" type="ORF">FCU45_04080</name>
</gene>
<proteinExistence type="predicted"/>
<keyword evidence="2" id="KW-1185">Reference proteome</keyword>
<reference evidence="1 2" key="1">
    <citation type="submission" date="2019-04" db="EMBL/GenBank/DDBJ databases">
        <title>Sulfurimonas crateris sp. nov. a facultative anaerobic sulfur-oxidizing chemolithautotrophic bacterium isolated from a terrestrial mud vulcano.</title>
        <authorList>
            <person name="Ratnikova N.M."/>
            <person name="Slobodkin A.I."/>
            <person name="Merkel A.Y."/>
            <person name="Novikov A."/>
            <person name="Bonch-Osmolovskaya E.A."/>
            <person name="Slobodkina G.B."/>
        </authorList>
    </citation>
    <scope>NUCLEOTIDE SEQUENCE [LARGE SCALE GENOMIC DNA]</scope>
    <source>
        <strain evidence="1 2">SN118</strain>
    </source>
</reference>
<dbReference type="InterPro" id="IPR016181">
    <property type="entry name" value="Acyl_CoA_acyltransferase"/>
</dbReference>
<dbReference type="Gene3D" id="3.40.630.30">
    <property type="match status" value="1"/>
</dbReference>